<evidence type="ECO:0000256" key="3">
    <source>
        <dbReference type="SAM" id="SignalP"/>
    </source>
</evidence>
<dbReference type="Pfam" id="PF20148">
    <property type="entry name" value="DUF6531"/>
    <property type="match status" value="1"/>
</dbReference>
<evidence type="ECO:0000256" key="2">
    <source>
        <dbReference type="SAM" id="MobiDB-lite"/>
    </source>
</evidence>
<keyword evidence="6" id="KW-1185">Reference proteome</keyword>
<name>A0ABT5U5U3_9GAMM</name>
<feature type="region of interest" description="Disordered" evidence="2">
    <location>
        <begin position="224"/>
        <end position="247"/>
    </location>
</feature>
<evidence type="ECO:0000313" key="5">
    <source>
        <dbReference type="EMBL" id="MDE1461737.1"/>
    </source>
</evidence>
<dbReference type="InterPro" id="IPR003587">
    <property type="entry name" value="Hint_dom_N"/>
</dbReference>
<dbReference type="RefSeq" id="WP_274688098.1">
    <property type="nucleotide sequence ID" value="NZ_JAPMOU010000006.1"/>
</dbReference>
<dbReference type="PANTHER" id="PTHR32305">
    <property type="match status" value="1"/>
</dbReference>
<dbReference type="NCBIfam" id="TIGR03696">
    <property type="entry name" value="Rhs_assc_core"/>
    <property type="match status" value="1"/>
</dbReference>
<dbReference type="CDD" id="cd00081">
    <property type="entry name" value="Hint"/>
    <property type="match status" value="1"/>
</dbReference>
<dbReference type="Gene3D" id="2.180.10.10">
    <property type="entry name" value="RHS repeat-associated core"/>
    <property type="match status" value="3"/>
</dbReference>
<organism evidence="5 6">
    <name type="scientific">Spartinivicinus poritis</name>
    <dbReference type="NCBI Taxonomy" id="2994640"/>
    <lineage>
        <taxon>Bacteria</taxon>
        <taxon>Pseudomonadati</taxon>
        <taxon>Pseudomonadota</taxon>
        <taxon>Gammaproteobacteria</taxon>
        <taxon>Oceanospirillales</taxon>
        <taxon>Zooshikellaceae</taxon>
        <taxon>Spartinivicinus</taxon>
    </lineage>
</organism>
<dbReference type="Pfam" id="PF25023">
    <property type="entry name" value="TEN_YD-shell"/>
    <property type="match status" value="3"/>
</dbReference>
<feature type="signal peptide" evidence="3">
    <location>
        <begin position="1"/>
        <end position="24"/>
    </location>
</feature>
<gene>
    <name evidence="5" type="ORF">ORQ98_07130</name>
</gene>
<dbReference type="SMART" id="SM00306">
    <property type="entry name" value="HintN"/>
    <property type="match status" value="1"/>
</dbReference>
<reference evidence="5 6" key="1">
    <citation type="submission" date="2022-11" db="EMBL/GenBank/DDBJ databases">
        <title>Spartinivicinus poritis sp. nov., isolated from scleractinian coral Porites lutea.</title>
        <authorList>
            <person name="Zhang G."/>
            <person name="Cai L."/>
            <person name="Wei Q."/>
        </authorList>
    </citation>
    <scope>NUCLEOTIDE SEQUENCE [LARGE SCALE GENOMIC DNA]</scope>
    <source>
        <strain evidence="5 6">A2-2</strain>
    </source>
</reference>
<proteinExistence type="predicted"/>
<sequence length="2592" mass="288308">MNKISSIALAVIMAQGLASSHINAATHKDVAPLDRVVVDAITQRNSSEITLYSVFRVINEQASQTLTVLNKVKEGTLTDKNFIKRYFAKREANAQLAQQITNFTSLKNELESFADSSLEDSNAVVGQVDQSLDALTQALNKITATSSQESRVTALNEAINLLQDLQSPVDQNNWFNLPANPYKSFESIEDLVVVPAPAVGEPPAYVQQPPKRSSRRKRSIAYAEAPLHLNNNPARTTSNEAAPNHSGAGTCYADGNIKTGDLDAAPDVQITDEIKQLAKKLDYSPIKIFEYVSNKVSFEPYRGSVKGTNSTLWSKAGNDVDQASLLIALLRASNIPAHYVRGNVFLENKPEHLNWLKVKKINAAFTVIKRAGLHINNQAVLVDGNAGLDFDHVWVEACVPYANYRGDGEGKQGYQWMPMDPSYETNKHIAGLKHDVKFDYNDFLSKRTPQLVHEIYEEAIEKSIKEKHPNKTVHDVGDRWEPIYRSFSHLPESLPYKVKQFSSWTSGNSQSTTSALPDSYRVKLSFEINGSQRATVNLIDMTQKRVTLSFAGSTPQAQQALQAWQQGKSGLTCPNSYTVNPVIKVDGQPISIANQQAIPLCQHNIFKPVTLKLATTVDGYDLGHVEYRNIQPLNYHAIQSYGFQASDQYLAKRNQRLLKALKANPNPWQNPDDVVGEYLDIVLLKYMRYINDATKRIAQLDNSTGWNGHHIGLTSTEANIRYVFNTPFALYSRGFLVDVPGGISRIADLETGKTNAETFKLAGMVGSQYESYIWQENALLDAVSTITGIQIAHQQNIPVQTFTDGNAFKKWAKACAPNTKPAGCYPPQAIDQLVNRLKTNGGKLTIPQYPIDYEGWVGLTSLYFLEDKANGKLSASFSIGQYSGGYAIPEMGINPNIVNEALGSGYNVVPEVQDSFWFDTTDHAWANAANGDTSKLNIKESSTLAPDLNSSTGSGINEGNIYSGDPVNMVTGNMYHKESDFILPARGLPIIFERHYNSRGKTDGPLSYGWTHSLNHSLVFIDGKSKDNKTSSVIWVDGSGAKRFIGVPASSANAAGITTLTKANAEIPKGYYFSFEKTAGGYKLTEKNGLSYLFSNVAGKVGDKAQLLSITDNNGNKLKLNYANNRLASVTAADNRQVNFSYDSKGHITQITDWSGNTYRYEYNHLGDLVRYFRPDNPKVAATTYSYYTEADGPNVNHSMKTFAYANGYKMTFEYYANGKAYRHYNALNETASFKYNDFRREAIFTSERGFSEHFFFNENALLIKKIDLNGGVHRFGFDDERDPFLRTSYTNPMGHKVSYHYDDQGSLVETTMASGSKVQYRYHNAFGSPGIVENARGDISLTLYNDKGQATDSVRFKKGFGAGINPTALTSDSLTQYADNIISWSRYRYNEWGNVVESRQVKDFNNPNSGPYTVFEYNDTTNKVKGVYPTSVTYYGDINGDGVIGEKEGYGPYFTEYDALGRPTKGVTGGFYPFEKTYNAIGQPTSHKDALGNKVAFQYDASGLPLSQNVADFVDGQYQIFSQQTLSYNKANRKVAVSNQTGATTRYQYDEVGNVVGITNPDGYVVQMVYNSGNQLIKAYDAEGNTISHDLDILGRKRSTTYPDGTQAQFVYYGADNNGWLKTTISPSPTSLTGKQTHYEYNKNGQVIKVSDQEGRSTLTEYDSLGRAIRVVSPVYDDKLLKRVRPVTRYTYNNLGFLTQVEAGYTNEAGDKSADQVSVQATYTYDDFGRKLTASNALGHTNKFEYDEHSNLIKSTDAEGQITLYQYDESGLLKSQRTQPDSDNELYQTYQYNRWGQLLRIANNEMALRYGYDAAHRLAEVEDTRAGKILSYQYSLGGLLNSISDNDGFQQQYQYDAVGRVSSVSLGNKRQVSYIYDEAGRLSHKLFPNNVQMAYSYFRDGSIKEIKTGVPGQTAIEAHSYNYNDRGNVSTYNHQVNGFIKDWRSYQYDGLNRLTQVIDRKRRASIHNRNNPKLAIDQINYDPFGNWRTREQWGKTLKYTHNALHQITKIDELDDAGEVKATTGEFSYDKNGNLISRKNGDDILTLHYNALDQLVKAERNSQLTETYRYGPTGKRIEKVSNGEQTRYHYAGPDIWAEYGNNWKQPKARYGYGIGIDDPLARITEQGVAYYHSDTLGSITSTTNTQGQVLGSQRFDAWGNQLATTGEAIRTYGYTGREPDATGLIYYRNRYYDPSVGRFTQLDPLGFVDGVNRYAYVMNNPVAYVDPWGTNSEAHTPNTSSSYLHTVGSFLMPNTFAEKTEGTWTGQMIGGAKAIYNEAKGLASMHPAGRVVNFLPDANIPANQRKGAATVEIVSLVGGPAKVAASSAARIGAKFTSKVGNLFKRGCKCCFAAGTPVLTASGKQSIETIEEGTLVYSKDPETGEVALKPITDRILTEGKPLYTLVLKNTEGEEETIEVTDNHPFWVIGKGWVDSAKLESGMQIEAFKGKSLEVVSLTEAGRTEDTYNLTVADFHTYYAGEQQAFVHNCDCITAGKNFKDHFIRHKKILEDQLGTKYPKFKKDSGRFLEDIGKVIQDGTVQYVGKSTAGKDQPLLNIYRGNGMTIATKENGEFVTLLESGKGMDIQFSQFMKE</sequence>
<dbReference type="SUPFAM" id="SSF51294">
    <property type="entry name" value="Hedgehog/intein (Hint) domain"/>
    <property type="match status" value="1"/>
</dbReference>
<dbReference type="Pfam" id="PF07591">
    <property type="entry name" value="PT-HINT"/>
    <property type="match status" value="1"/>
</dbReference>
<feature type="compositionally biased region" description="Polar residues" evidence="2">
    <location>
        <begin position="229"/>
        <end position="241"/>
    </location>
</feature>
<dbReference type="NCBIfam" id="TIGR01643">
    <property type="entry name" value="YD_repeat_2x"/>
    <property type="match status" value="7"/>
</dbReference>
<evidence type="ECO:0000259" key="4">
    <source>
        <dbReference type="SMART" id="SM00306"/>
    </source>
</evidence>
<dbReference type="InterPro" id="IPR038765">
    <property type="entry name" value="Papain-like_cys_pep_sf"/>
</dbReference>
<dbReference type="InterPro" id="IPR006141">
    <property type="entry name" value="Intein_N"/>
</dbReference>
<dbReference type="InterPro" id="IPR006530">
    <property type="entry name" value="YD"/>
</dbReference>
<comment type="caution">
    <text evidence="5">The sequence shown here is derived from an EMBL/GenBank/DDBJ whole genome shotgun (WGS) entry which is preliminary data.</text>
</comment>
<evidence type="ECO:0000256" key="1">
    <source>
        <dbReference type="ARBA" id="ARBA00022737"/>
    </source>
</evidence>
<protein>
    <submittedName>
        <fullName evidence="5">Polymorphic toxin-type HINT domain-containing protein</fullName>
    </submittedName>
</protein>
<evidence type="ECO:0000313" key="6">
    <source>
        <dbReference type="Proteomes" id="UP001528823"/>
    </source>
</evidence>
<dbReference type="PANTHER" id="PTHR32305:SF15">
    <property type="entry name" value="PROTEIN RHSA-RELATED"/>
    <property type="match status" value="1"/>
</dbReference>
<accession>A0ABT5U5U3</accession>
<feature type="domain" description="Hint" evidence="4">
    <location>
        <begin position="2348"/>
        <end position="2447"/>
    </location>
</feature>
<dbReference type="Gene3D" id="2.170.16.10">
    <property type="entry name" value="Hedgehog/Intein (Hint) domain"/>
    <property type="match status" value="1"/>
</dbReference>
<feature type="chain" id="PRO_5046469117" evidence="3">
    <location>
        <begin position="25"/>
        <end position="2592"/>
    </location>
</feature>
<dbReference type="SUPFAM" id="SSF54001">
    <property type="entry name" value="Cysteine proteinases"/>
    <property type="match status" value="1"/>
</dbReference>
<dbReference type="PROSITE" id="PS50818">
    <property type="entry name" value="INTEIN_C_TER"/>
    <property type="match status" value="1"/>
</dbReference>
<dbReference type="Gene3D" id="3.10.620.30">
    <property type="match status" value="1"/>
</dbReference>
<dbReference type="InterPro" id="IPR056823">
    <property type="entry name" value="TEN-like_YD-shell"/>
</dbReference>
<keyword evidence="3" id="KW-0732">Signal</keyword>
<dbReference type="InterPro" id="IPR030934">
    <property type="entry name" value="Intein_C"/>
</dbReference>
<dbReference type="InterPro" id="IPR031325">
    <property type="entry name" value="RHS_repeat"/>
</dbReference>
<dbReference type="PROSITE" id="PS50817">
    <property type="entry name" value="INTEIN_N_TER"/>
    <property type="match status" value="1"/>
</dbReference>
<dbReference type="InterPro" id="IPR002931">
    <property type="entry name" value="Transglutaminase-like"/>
</dbReference>
<keyword evidence="1" id="KW-0677">Repeat</keyword>
<dbReference type="Pfam" id="PF01841">
    <property type="entry name" value="Transglut_core"/>
    <property type="match status" value="1"/>
</dbReference>
<dbReference type="Pfam" id="PF05593">
    <property type="entry name" value="RHS_repeat"/>
    <property type="match status" value="1"/>
</dbReference>
<dbReference type="InterPro" id="IPR050708">
    <property type="entry name" value="T6SS_VgrG/RHS"/>
</dbReference>
<dbReference type="InterPro" id="IPR022385">
    <property type="entry name" value="Rhs_assc_core"/>
</dbReference>
<dbReference type="InterPro" id="IPR036844">
    <property type="entry name" value="Hint_dom_sf"/>
</dbReference>
<dbReference type="EMBL" id="JAPMOU010000006">
    <property type="protein sequence ID" value="MDE1461737.1"/>
    <property type="molecule type" value="Genomic_DNA"/>
</dbReference>
<dbReference type="InterPro" id="IPR045351">
    <property type="entry name" value="DUF6531"/>
</dbReference>
<dbReference type="Proteomes" id="UP001528823">
    <property type="component" value="Unassembled WGS sequence"/>
</dbReference>